<proteinExistence type="predicted"/>
<evidence type="ECO:0000313" key="2">
    <source>
        <dbReference type="Proteomes" id="UP000183557"/>
    </source>
</evidence>
<dbReference type="InterPro" id="IPR025072">
    <property type="entry name" value="Fur_reg_FbpA"/>
</dbReference>
<sequence length="66" mass="7309">MKNHLRNAVESMKEHYIQKLIQAGMYQASDDSLKSLTLTELEALVARIKPSKGGTTPPRGKSDVII</sequence>
<keyword evidence="2" id="KW-1185">Reference proteome</keyword>
<gene>
    <name evidence="1" type="ORF">SAMN04487936_10419</name>
</gene>
<dbReference type="EMBL" id="FOSB01000004">
    <property type="protein sequence ID" value="SFJ74678.1"/>
    <property type="molecule type" value="Genomic_DNA"/>
</dbReference>
<dbReference type="RefSeq" id="WP_075036024.1">
    <property type="nucleotide sequence ID" value="NZ_FOSB01000004.1"/>
</dbReference>
<evidence type="ECO:0000313" key="1">
    <source>
        <dbReference type="EMBL" id="SFJ74678.1"/>
    </source>
</evidence>
<dbReference type="AlphaFoldDB" id="A0A1I3TTT7"/>
<accession>A0A1I3TTT7</accession>
<dbReference type="OrthoDB" id="2974077at2"/>
<dbReference type="STRING" id="240302.BN982_02887"/>
<dbReference type="Pfam" id="PF13076">
    <property type="entry name" value="Fur_reg_FbpA"/>
    <property type="match status" value="1"/>
</dbReference>
<protein>
    <submittedName>
        <fullName evidence="1">Fur-regulated basic protein A</fullName>
    </submittedName>
</protein>
<reference evidence="2" key="1">
    <citation type="submission" date="2016-10" db="EMBL/GenBank/DDBJ databases">
        <authorList>
            <person name="Varghese N."/>
            <person name="Submissions S."/>
        </authorList>
    </citation>
    <scope>NUCLEOTIDE SEQUENCE [LARGE SCALE GENOMIC DNA]</scope>
    <source>
        <strain evidence="2">CGMCC 1.3704</strain>
    </source>
</reference>
<name>A0A1I3TTT7_HALDA</name>
<organism evidence="1 2">
    <name type="scientific">Halobacillus dabanensis</name>
    <dbReference type="NCBI Taxonomy" id="240302"/>
    <lineage>
        <taxon>Bacteria</taxon>
        <taxon>Bacillati</taxon>
        <taxon>Bacillota</taxon>
        <taxon>Bacilli</taxon>
        <taxon>Bacillales</taxon>
        <taxon>Bacillaceae</taxon>
        <taxon>Halobacillus</taxon>
    </lineage>
</organism>
<dbReference type="Proteomes" id="UP000183557">
    <property type="component" value="Unassembled WGS sequence"/>
</dbReference>